<reference evidence="2 3" key="1">
    <citation type="submission" date="2019-10" db="EMBL/GenBank/DDBJ databases">
        <authorList>
            <person name="Palmer J.M."/>
        </authorList>
    </citation>
    <scope>NUCLEOTIDE SEQUENCE [LARGE SCALE GENOMIC DNA]</scope>
    <source>
        <strain evidence="2 3">TWF718</strain>
    </source>
</reference>
<sequence length="291" mass="32470">MQSATTSTVPFSIPQNQLLVLGESIAVPTNYDYTTTLVKVVAPPVFFAPTKTLDASGSQETKPLENISSHPDTLEAQIEGSENVRAVENTIFWSSWKVNCPSASVILHEMPPDPESYPRIGNQRRQDYRSDEEGQRVPGESNRHHVACRTLSALYQKTNSSFTPRGLDRIPLSEYQDALNKIPFGVRQQYPGFKWDNTPDSSKMKWDSLTSGLNDHESQPEPLERWLVPGTAEPYYLEGLNQDSGSKWEAGGRSILSLDSFGDSMSRFDKRSSVDDISSDSSPEPENKKPQ</sequence>
<feature type="region of interest" description="Disordered" evidence="1">
    <location>
        <begin position="109"/>
        <end position="142"/>
    </location>
</feature>
<evidence type="ECO:0000313" key="2">
    <source>
        <dbReference type="EMBL" id="KAK6330897.1"/>
    </source>
</evidence>
<name>A0AAN8MJC5_9PEZI</name>
<keyword evidence="3" id="KW-1185">Reference proteome</keyword>
<organism evidence="2 3">
    <name type="scientific">Orbilia javanica</name>
    <dbReference type="NCBI Taxonomy" id="47235"/>
    <lineage>
        <taxon>Eukaryota</taxon>
        <taxon>Fungi</taxon>
        <taxon>Dikarya</taxon>
        <taxon>Ascomycota</taxon>
        <taxon>Pezizomycotina</taxon>
        <taxon>Orbiliomycetes</taxon>
        <taxon>Orbiliales</taxon>
        <taxon>Orbiliaceae</taxon>
        <taxon>Orbilia</taxon>
    </lineage>
</organism>
<gene>
    <name evidence="2" type="ORF">TWF718_003095</name>
</gene>
<feature type="region of interest" description="Disordered" evidence="1">
    <location>
        <begin position="259"/>
        <end position="291"/>
    </location>
</feature>
<dbReference type="Proteomes" id="UP001313282">
    <property type="component" value="Unassembled WGS sequence"/>
</dbReference>
<feature type="compositionally biased region" description="Basic and acidic residues" evidence="1">
    <location>
        <begin position="124"/>
        <end position="135"/>
    </location>
</feature>
<evidence type="ECO:0000313" key="3">
    <source>
        <dbReference type="Proteomes" id="UP001313282"/>
    </source>
</evidence>
<dbReference type="EMBL" id="JAVHNR010000011">
    <property type="protein sequence ID" value="KAK6330897.1"/>
    <property type="molecule type" value="Genomic_DNA"/>
</dbReference>
<evidence type="ECO:0000256" key="1">
    <source>
        <dbReference type="SAM" id="MobiDB-lite"/>
    </source>
</evidence>
<comment type="caution">
    <text evidence="2">The sequence shown here is derived from an EMBL/GenBank/DDBJ whole genome shotgun (WGS) entry which is preliminary data.</text>
</comment>
<proteinExistence type="predicted"/>
<accession>A0AAN8MJC5</accession>
<dbReference type="AlphaFoldDB" id="A0AAN8MJC5"/>
<protein>
    <submittedName>
        <fullName evidence="2">Uncharacterized protein</fullName>
    </submittedName>
</protein>